<dbReference type="InterPro" id="IPR051599">
    <property type="entry name" value="Cell_Envelope_Assoc"/>
</dbReference>
<protein>
    <submittedName>
        <fullName evidence="2">YdcF family protein</fullName>
    </submittedName>
</protein>
<keyword evidence="3" id="KW-1185">Reference proteome</keyword>
<dbReference type="PANTHER" id="PTHR30336:SF20">
    <property type="entry name" value="DUF218 DOMAIN-CONTAINING PROTEIN"/>
    <property type="match status" value="1"/>
</dbReference>
<organism evidence="2 3">
    <name type="scientific">Vreelandella zhaodongensis</name>
    <name type="common">Halomonas zhaodongensis</name>
    <dbReference type="NCBI Taxonomy" id="1176240"/>
    <lineage>
        <taxon>Bacteria</taxon>
        <taxon>Pseudomonadati</taxon>
        <taxon>Pseudomonadota</taxon>
        <taxon>Gammaproteobacteria</taxon>
        <taxon>Oceanospirillales</taxon>
        <taxon>Halomonadaceae</taxon>
        <taxon>Vreelandella</taxon>
    </lineage>
</organism>
<dbReference type="EMBL" id="JACCDD010000004">
    <property type="protein sequence ID" value="NYS44982.1"/>
    <property type="molecule type" value="Genomic_DNA"/>
</dbReference>
<evidence type="ECO:0000313" key="3">
    <source>
        <dbReference type="Proteomes" id="UP000528918"/>
    </source>
</evidence>
<feature type="domain" description="DUF218" evidence="1">
    <location>
        <begin position="27"/>
        <end position="132"/>
    </location>
</feature>
<dbReference type="Gene3D" id="3.40.50.620">
    <property type="entry name" value="HUPs"/>
    <property type="match status" value="1"/>
</dbReference>
<sequence length="216" mass="24396">MTSTIRYARTLWDFLSDGASYLNDSELIVVCGSYDVRVCDYACELLEKGIAPLMLITGKTGNWTRHLWSSTEAEVFYSRARSNGIRDDQLMVENKARNFAENIAFSRELFPTVRRATFVTKPNSILRVQNTLPIQWPELCAGVDAPPLAFPDDISNQVGVLGLIDEMVGDLHRLQHYPQLGFQTSLPIPNDVLQAWHELIHQGFSSHLLDYPIGKL</sequence>
<evidence type="ECO:0000259" key="1">
    <source>
        <dbReference type="Pfam" id="PF02698"/>
    </source>
</evidence>
<accession>A0ABX2STM6</accession>
<reference evidence="2 3" key="1">
    <citation type="journal article" date="2013" name="Antonie Van Leeuwenhoek">
        <title>Halomonas zhaodongensis sp. nov., a slightly halophilic bacterium isolated from saline-alkaline soils in Zhaodong, China.</title>
        <authorList>
            <person name="Jiang J."/>
            <person name="Pan Y."/>
            <person name="Meng L."/>
            <person name="Hu S."/>
            <person name="Zhang X."/>
            <person name="Hu B."/>
            <person name="Meng J."/>
            <person name="Li C."/>
            <person name="Huang H."/>
            <person name="Wang K."/>
            <person name="Su T."/>
        </authorList>
    </citation>
    <scope>NUCLEOTIDE SEQUENCE [LARGE SCALE GENOMIC DNA]</scope>
    <source>
        <strain evidence="2 3">NEAU-ST10-25</strain>
    </source>
</reference>
<comment type="caution">
    <text evidence="2">The sequence shown here is derived from an EMBL/GenBank/DDBJ whole genome shotgun (WGS) entry which is preliminary data.</text>
</comment>
<dbReference type="CDD" id="cd06259">
    <property type="entry name" value="YdcF-like"/>
    <property type="match status" value="1"/>
</dbReference>
<evidence type="ECO:0000313" key="2">
    <source>
        <dbReference type="EMBL" id="NYS44982.1"/>
    </source>
</evidence>
<name>A0ABX2STM6_VREZH</name>
<dbReference type="InterPro" id="IPR003848">
    <property type="entry name" value="DUF218"/>
</dbReference>
<dbReference type="PANTHER" id="PTHR30336">
    <property type="entry name" value="INNER MEMBRANE PROTEIN, PROBABLE PERMEASE"/>
    <property type="match status" value="1"/>
</dbReference>
<gene>
    <name evidence="2" type="ORF">HZS79_08500</name>
</gene>
<dbReference type="RefSeq" id="WP_179927600.1">
    <property type="nucleotide sequence ID" value="NZ_JACCDD010000004.1"/>
</dbReference>
<dbReference type="Pfam" id="PF02698">
    <property type="entry name" value="DUF218"/>
    <property type="match status" value="1"/>
</dbReference>
<dbReference type="InterPro" id="IPR014729">
    <property type="entry name" value="Rossmann-like_a/b/a_fold"/>
</dbReference>
<proteinExistence type="predicted"/>
<dbReference type="Proteomes" id="UP000528918">
    <property type="component" value="Unassembled WGS sequence"/>
</dbReference>